<dbReference type="CDD" id="cd06558">
    <property type="entry name" value="crotonase-like"/>
    <property type="match status" value="1"/>
</dbReference>
<accession>S9ZRI8</accession>
<dbReference type="AlphaFoldDB" id="S9ZRI8"/>
<dbReference type="EMBL" id="ATJV01000048">
    <property type="protein sequence ID" value="EPZ16122.1"/>
    <property type="molecule type" value="Genomic_DNA"/>
</dbReference>
<gene>
    <name evidence="1" type="ORF">M622_02805</name>
</gene>
<evidence type="ECO:0000313" key="1">
    <source>
        <dbReference type="EMBL" id="EPZ16122.1"/>
    </source>
</evidence>
<dbReference type="GO" id="GO:0005829">
    <property type="term" value="C:cytosol"/>
    <property type="evidence" value="ECO:0007669"/>
    <property type="project" value="TreeGrafter"/>
</dbReference>
<evidence type="ECO:0000313" key="2">
    <source>
        <dbReference type="Proteomes" id="UP000015455"/>
    </source>
</evidence>
<sequence length="314" mass="35371">MEADVMTKTEDGDMAEWGEWVQVAGEGLDDFVEILYEKRQHLLSGGSIARVSLNKPERMNTLTLATVDEMFRAFYDANHDPMVGVIIVAGKGKHFGAGGDVEWERWGLREAFYNRYPHNRLIRLSRKPVIAQVQGYCIAGHNHMAYCCDFTIAADNAVFGQAGPRVSSPADGFFVPYLTKVVGAKKAREMWMLCRKYKAEQALAMGLVNTVVPLDELEAEVERWCAELLEKSPGCLEVLKASFDQEMDGYRESCVTSAAMYPDWFDMPEGKEGGAAFLAKRKPEFWRLREREADARQALLDAYQAESKPQDEES</sequence>
<dbReference type="Pfam" id="PF00378">
    <property type="entry name" value="ECH_1"/>
    <property type="match status" value="1"/>
</dbReference>
<dbReference type="PATRIC" id="fig|1348657.5.peg.1537"/>
<keyword evidence="2" id="KW-1185">Reference proteome</keyword>
<dbReference type="GO" id="GO:0008935">
    <property type="term" value="F:1,4-dihydroxy-2-naphthoyl-CoA synthase activity"/>
    <property type="evidence" value="ECO:0007669"/>
    <property type="project" value="TreeGrafter"/>
</dbReference>
<proteinExistence type="predicted"/>
<name>S9ZRI8_9RHOO</name>
<organism evidence="1 2">
    <name type="scientific">Thauera terpenica 58Eu</name>
    <dbReference type="NCBI Taxonomy" id="1348657"/>
    <lineage>
        <taxon>Bacteria</taxon>
        <taxon>Pseudomonadati</taxon>
        <taxon>Pseudomonadota</taxon>
        <taxon>Betaproteobacteria</taxon>
        <taxon>Rhodocyclales</taxon>
        <taxon>Zoogloeaceae</taxon>
        <taxon>Thauera</taxon>
    </lineage>
</organism>
<comment type="caution">
    <text evidence="1">The sequence shown here is derived from an EMBL/GenBank/DDBJ whole genome shotgun (WGS) entry which is preliminary data.</text>
</comment>
<reference evidence="1 2" key="1">
    <citation type="submission" date="2013-06" db="EMBL/GenBank/DDBJ databases">
        <title>Draft genome sequence of Thauera terpenica.</title>
        <authorList>
            <person name="Liu B."/>
            <person name="Frostegard A.H."/>
            <person name="Shapleigh J.P."/>
        </authorList>
    </citation>
    <scope>NUCLEOTIDE SEQUENCE [LARGE SCALE GENOMIC DNA]</scope>
    <source>
        <strain evidence="1 2">58Eu</strain>
    </source>
</reference>
<dbReference type="SUPFAM" id="SSF52096">
    <property type="entry name" value="ClpP/crotonase"/>
    <property type="match status" value="1"/>
</dbReference>
<protein>
    <recommendedName>
        <fullName evidence="3">1,4-dihydroxy-6-naphthoate synthase</fullName>
    </recommendedName>
</protein>
<dbReference type="PANTHER" id="PTHR43113:SF1">
    <property type="entry name" value="1,4-DIHYDROXY-2-NAPHTHOYL-COA SYNTHASE, PEROXISOMAL"/>
    <property type="match status" value="1"/>
</dbReference>
<dbReference type="InterPro" id="IPR001753">
    <property type="entry name" value="Enoyl-CoA_hydra/iso"/>
</dbReference>
<dbReference type="GO" id="GO:0009234">
    <property type="term" value="P:menaquinone biosynthetic process"/>
    <property type="evidence" value="ECO:0007669"/>
    <property type="project" value="TreeGrafter"/>
</dbReference>
<dbReference type="Proteomes" id="UP000015455">
    <property type="component" value="Unassembled WGS sequence"/>
</dbReference>
<dbReference type="STRING" id="1348657.M622_02805"/>
<dbReference type="eggNOG" id="COG0447">
    <property type="taxonomic scope" value="Bacteria"/>
</dbReference>
<evidence type="ECO:0008006" key="3">
    <source>
        <dbReference type="Google" id="ProtNLM"/>
    </source>
</evidence>
<dbReference type="PANTHER" id="PTHR43113">
    <property type="entry name" value="NUCLEOSIDE-DIPHOSPHATE-SUGAR EPIMERASE"/>
    <property type="match status" value="1"/>
</dbReference>
<dbReference type="Gene3D" id="3.90.226.10">
    <property type="entry name" value="2-enoyl-CoA Hydratase, Chain A, domain 1"/>
    <property type="match status" value="1"/>
</dbReference>
<dbReference type="InterPro" id="IPR029045">
    <property type="entry name" value="ClpP/crotonase-like_dom_sf"/>
</dbReference>